<protein>
    <submittedName>
        <fullName evidence="1">Uncharacterized protein</fullName>
    </submittedName>
</protein>
<evidence type="ECO:0000313" key="2">
    <source>
        <dbReference type="Proteomes" id="UP000594263"/>
    </source>
</evidence>
<dbReference type="AlphaFoldDB" id="A0A7N0UNP5"/>
<dbReference type="Proteomes" id="UP000594263">
    <property type="component" value="Unplaced"/>
</dbReference>
<reference evidence="1" key="1">
    <citation type="submission" date="2021-01" db="UniProtKB">
        <authorList>
            <consortium name="EnsemblPlants"/>
        </authorList>
    </citation>
    <scope>IDENTIFICATION</scope>
</reference>
<keyword evidence="2" id="KW-1185">Reference proteome</keyword>
<dbReference type="EnsemblPlants" id="Kaladp0076s0278.1.v1.1">
    <property type="protein sequence ID" value="Kaladp0076s0278.1.v1.1.CDS.1"/>
    <property type="gene ID" value="Kaladp0076s0278.v1.1"/>
</dbReference>
<proteinExistence type="predicted"/>
<dbReference type="Gramene" id="Kaladp0076s0278.1.v1.1">
    <property type="protein sequence ID" value="Kaladp0076s0278.1.v1.1.CDS.1"/>
    <property type="gene ID" value="Kaladp0076s0278.v1.1"/>
</dbReference>
<evidence type="ECO:0000313" key="1">
    <source>
        <dbReference type="EnsemblPlants" id="Kaladp0076s0278.1.v1.1.CDS.1"/>
    </source>
</evidence>
<name>A0A7N0UNP5_KALFE</name>
<accession>A0A7N0UNP5</accession>
<organism evidence="1 2">
    <name type="scientific">Kalanchoe fedtschenkoi</name>
    <name type="common">Lavender scallops</name>
    <name type="synonym">South American air plant</name>
    <dbReference type="NCBI Taxonomy" id="63787"/>
    <lineage>
        <taxon>Eukaryota</taxon>
        <taxon>Viridiplantae</taxon>
        <taxon>Streptophyta</taxon>
        <taxon>Embryophyta</taxon>
        <taxon>Tracheophyta</taxon>
        <taxon>Spermatophyta</taxon>
        <taxon>Magnoliopsida</taxon>
        <taxon>eudicotyledons</taxon>
        <taxon>Gunneridae</taxon>
        <taxon>Pentapetalae</taxon>
        <taxon>Saxifragales</taxon>
        <taxon>Crassulaceae</taxon>
        <taxon>Kalanchoe</taxon>
    </lineage>
</organism>
<sequence length="63" mass="7429">MWPCLVYYVSIIAFMVSEPSTPAMSMYMATSVFFDYFGPSNFREAYLTQFSGFKDTIYWQCME</sequence>